<evidence type="ECO:0000313" key="4">
    <source>
        <dbReference type="Proteomes" id="UP001315967"/>
    </source>
</evidence>
<evidence type="ECO:0000256" key="1">
    <source>
        <dbReference type="ARBA" id="ARBA00022679"/>
    </source>
</evidence>
<dbReference type="Pfam" id="PF13649">
    <property type="entry name" value="Methyltransf_25"/>
    <property type="match status" value="1"/>
</dbReference>
<dbReference type="GO" id="GO:0032259">
    <property type="term" value="P:methylation"/>
    <property type="evidence" value="ECO:0007669"/>
    <property type="project" value="UniProtKB-KW"/>
</dbReference>
<keyword evidence="3" id="KW-0489">Methyltransferase</keyword>
<organism evidence="3 4">
    <name type="scientific">Fundicoccus culcitae</name>
    <dbReference type="NCBI Taxonomy" id="2969821"/>
    <lineage>
        <taxon>Bacteria</taxon>
        <taxon>Bacillati</taxon>
        <taxon>Bacillota</taxon>
        <taxon>Bacilli</taxon>
        <taxon>Lactobacillales</taxon>
        <taxon>Aerococcaceae</taxon>
        <taxon>Fundicoccus</taxon>
    </lineage>
</organism>
<dbReference type="SUPFAM" id="SSF53335">
    <property type="entry name" value="S-adenosyl-L-methionine-dependent methyltransferases"/>
    <property type="match status" value="1"/>
</dbReference>
<reference evidence="3 4" key="1">
    <citation type="submission" date="2022-08" db="EMBL/GenBank/DDBJ databases">
        <title>Aerococcaceae sp. nov isolated from spoiled eye mask.</title>
        <authorList>
            <person name="Zhou G."/>
            <person name="Xie X.-B."/>
            <person name="Shi Q.-S."/>
            <person name="Wang Y.-S."/>
            <person name="Wen X."/>
            <person name="Peng H."/>
            <person name="Yang X.-J."/>
            <person name="Tao H.-B."/>
            <person name="Huang X.-M."/>
        </authorList>
    </citation>
    <scope>NUCLEOTIDE SEQUENCE [LARGE SCALE GENOMIC DNA]</scope>
    <source>
        <strain evidence="4">DM20194951</strain>
    </source>
</reference>
<dbReference type="RefSeq" id="WP_313792796.1">
    <property type="nucleotide sequence ID" value="NZ_CP102453.1"/>
</dbReference>
<dbReference type="PANTHER" id="PTHR43861">
    <property type="entry name" value="TRANS-ACONITATE 2-METHYLTRANSFERASE-RELATED"/>
    <property type="match status" value="1"/>
</dbReference>
<keyword evidence="4" id="KW-1185">Reference proteome</keyword>
<keyword evidence="1" id="KW-0808">Transferase</keyword>
<dbReference type="Gene3D" id="3.40.50.150">
    <property type="entry name" value="Vaccinia Virus protein VP39"/>
    <property type="match status" value="1"/>
</dbReference>
<dbReference type="InterPro" id="IPR041698">
    <property type="entry name" value="Methyltransf_25"/>
</dbReference>
<evidence type="ECO:0000259" key="2">
    <source>
        <dbReference type="Pfam" id="PF13649"/>
    </source>
</evidence>
<feature type="domain" description="Methyltransferase" evidence="2">
    <location>
        <begin position="41"/>
        <end position="133"/>
    </location>
</feature>
<dbReference type="EMBL" id="CP102453">
    <property type="protein sequence ID" value="UUX33295.1"/>
    <property type="molecule type" value="Genomic_DNA"/>
</dbReference>
<accession>A0ABY5P3W8</accession>
<gene>
    <name evidence="3" type="ORF">NRE15_10330</name>
</gene>
<protein>
    <submittedName>
        <fullName evidence="3">Class I SAM-dependent methyltransferase</fullName>
    </submittedName>
</protein>
<proteinExistence type="predicted"/>
<name>A0ABY5P3W8_9LACT</name>
<dbReference type="Proteomes" id="UP001315967">
    <property type="component" value="Chromosome"/>
</dbReference>
<sequence length="203" mass="23405">MKTDKTTSWDDRYSQEAYVYGEEANVFLQEKISLLETIDDVLCIAEGEGRNAVFLAEANKTVTAWDYSNEGLKKARKLAEKKQVTIKTEQVDLAHVEWEANQWDAVVNIHGHFNPQDRQRILQGVQRTIKLQGYYISEVYSTDQLRFKTGGPKNIAMLYDPIELLELFKGWRIIHFFVGETVRNEGAMHHGAGHVIQMIFQKI</sequence>
<dbReference type="GO" id="GO:0008168">
    <property type="term" value="F:methyltransferase activity"/>
    <property type="evidence" value="ECO:0007669"/>
    <property type="project" value="UniProtKB-KW"/>
</dbReference>
<evidence type="ECO:0000313" key="3">
    <source>
        <dbReference type="EMBL" id="UUX33295.1"/>
    </source>
</evidence>
<dbReference type="CDD" id="cd02440">
    <property type="entry name" value="AdoMet_MTases"/>
    <property type="match status" value="1"/>
</dbReference>
<dbReference type="PANTHER" id="PTHR43861:SF3">
    <property type="entry name" value="PUTATIVE (AFU_ORTHOLOGUE AFUA_2G14390)-RELATED"/>
    <property type="match status" value="1"/>
</dbReference>
<dbReference type="InterPro" id="IPR029063">
    <property type="entry name" value="SAM-dependent_MTases_sf"/>
</dbReference>